<comment type="function">
    <text evidence="1 6 7">This protein is located at the 30S-50S ribosomal subunit interface and may play a role in the structure and function of the aminoacyl-tRNA binding site.</text>
</comment>
<comment type="caution">
    <text evidence="8">The sequence shown here is derived from an EMBL/GenBank/DDBJ whole genome shotgun (WGS) entry which is preliminary data.</text>
</comment>
<dbReference type="RefSeq" id="WP_114296160.1">
    <property type="nucleotide sequence ID" value="NZ_QPJT01000002.1"/>
</dbReference>
<organism evidence="8 9">
    <name type="scientific">Anaerobacterium chartisolvens</name>
    <dbReference type="NCBI Taxonomy" id="1297424"/>
    <lineage>
        <taxon>Bacteria</taxon>
        <taxon>Bacillati</taxon>
        <taxon>Bacillota</taxon>
        <taxon>Clostridia</taxon>
        <taxon>Eubacteriales</taxon>
        <taxon>Oscillospiraceae</taxon>
        <taxon>Anaerobacterium</taxon>
    </lineage>
</organism>
<dbReference type="PIRSF" id="PIRSF002191">
    <property type="entry name" value="Ribosomal_L19"/>
    <property type="match status" value="1"/>
</dbReference>
<dbReference type="SUPFAM" id="SSF50104">
    <property type="entry name" value="Translation proteins SH3-like domain"/>
    <property type="match status" value="1"/>
</dbReference>
<dbReference type="Proteomes" id="UP000253034">
    <property type="component" value="Unassembled WGS sequence"/>
</dbReference>
<dbReference type="PRINTS" id="PR00061">
    <property type="entry name" value="RIBOSOMALL19"/>
</dbReference>
<proteinExistence type="inferred from homology"/>
<evidence type="ECO:0000256" key="4">
    <source>
        <dbReference type="ARBA" id="ARBA00023274"/>
    </source>
</evidence>
<dbReference type="Pfam" id="PF01245">
    <property type="entry name" value="Ribosomal_L19"/>
    <property type="match status" value="1"/>
</dbReference>
<dbReference type="InterPro" id="IPR008991">
    <property type="entry name" value="Translation_prot_SH3-like_sf"/>
</dbReference>
<dbReference type="PANTHER" id="PTHR15680">
    <property type="entry name" value="RIBOSOMAL PROTEIN L19"/>
    <property type="match status" value="1"/>
</dbReference>
<reference evidence="8 9" key="1">
    <citation type="submission" date="2018-07" db="EMBL/GenBank/DDBJ databases">
        <title>Genomic Encyclopedia of Type Strains, Phase IV (KMG-IV): sequencing the most valuable type-strain genomes for metagenomic binning, comparative biology and taxonomic classification.</title>
        <authorList>
            <person name="Goeker M."/>
        </authorList>
    </citation>
    <scope>NUCLEOTIDE SEQUENCE [LARGE SCALE GENOMIC DNA]</scope>
    <source>
        <strain evidence="8 9">DSM 27016</strain>
    </source>
</reference>
<dbReference type="AlphaFoldDB" id="A0A369BES5"/>
<evidence type="ECO:0000256" key="1">
    <source>
        <dbReference type="ARBA" id="ARBA00002349"/>
    </source>
</evidence>
<dbReference type="GO" id="GO:0006412">
    <property type="term" value="P:translation"/>
    <property type="evidence" value="ECO:0007669"/>
    <property type="project" value="UniProtKB-UniRule"/>
</dbReference>
<dbReference type="PROSITE" id="PS01015">
    <property type="entry name" value="RIBOSOMAL_L19"/>
    <property type="match status" value="1"/>
</dbReference>
<dbReference type="NCBIfam" id="TIGR01024">
    <property type="entry name" value="rplS_bact"/>
    <property type="match status" value="1"/>
</dbReference>
<dbReference type="InterPro" id="IPR001857">
    <property type="entry name" value="Ribosomal_bL19"/>
</dbReference>
<dbReference type="PANTHER" id="PTHR15680:SF9">
    <property type="entry name" value="LARGE RIBOSOMAL SUBUNIT PROTEIN BL19M"/>
    <property type="match status" value="1"/>
</dbReference>
<sequence>MDIIRAIEQEQIRTDMPKLEIGDYVKVHIKVKEGTRERLQIFEGTVIAIKGSGLKETFTVRRISYGVGVERILPVHSPKIGHIEVIRKGKVRRAKLYYLRDRVGKAAKVKEKLDVKSKQ</sequence>
<dbReference type="InterPro" id="IPR038657">
    <property type="entry name" value="Ribosomal_bL19_sf"/>
</dbReference>
<evidence type="ECO:0000256" key="6">
    <source>
        <dbReference type="HAMAP-Rule" id="MF_00402"/>
    </source>
</evidence>
<dbReference type="InterPro" id="IPR018257">
    <property type="entry name" value="Ribosomal_bL19_CS"/>
</dbReference>
<evidence type="ECO:0000256" key="2">
    <source>
        <dbReference type="ARBA" id="ARBA00005781"/>
    </source>
</evidence>
<dbReference type="GO" id="GO:0022625">
    <property type="term" value="C:cytosolic large ribosomal subunit"/>
    <property type="evidence" value="ECO:0007669"/>
    <property type="project" value="TreeGrafter"/>
</dbReference>
<dbReference type="Gene3D" id="2.30.30.790">
    <property type="match status" value="1"/>
</dbReference>
<keyword evidence="9" id="KW-1185">Reference proteome</keyword>
<gene>
    <name evidence="6" type="primary">rplS</name>
    <name evidence="8" type="ORF">DFR58_102109</name>
</gene>
<keyword evidence="4 6" id="KW-0687">Ribonucleoprotein</keyword>
<dbReference type="OrthoDB" id="9803541at2"/>
<evidence type="ECO:0000313" key="8">
    <source>
        <dbReference type="EMBL" id="RCX20040.1"/>
    </source>
</evidence>
<dbReference type="EMBL" id="QPJT01000002">
    <property type="protein sequence ID" value="RCX20040.1"/>
    <property type="molecule type" value="Genomic_DNA"/>
</dbReference>
<protein>
    <recommendedName>
        <fullName evidence="5 6">Large ribosomal subunit protein bL19</fullName>
    </recommendedName>
</protein>
<dbReference type="HAMAP" id="MF_00402">
    <property type="entry name" value="Ribosomal_bL19"/>
    <property type="match status" value="1"/>
</dbReference>
<evidence type="ECO:0000256" key="3">
    <source>
        <dbReference type="ARBA" id="ARBA00022980"/>
    </source>
</evidence>
<evidence type="ECO:0000256" key="7">
    <source>
        <dbReference type="RuleBase" id="RU000559"/>
    </source>
</evidence>
<comment type="similarity">
    <text evidence="2 6 7">Belongs to the bacterial ribosomal protein bL19 family.</text>
</comment>
<keyword evidence="3 6" id="KW-0689">Ribosomal protein</keyword>
<evidence type="ECO:0000313" key="9">
    <source>
        <dbReference type="Proteomes" id="UP000253034"/>
    </source>
</evidence>
<evidence type="ECO:0000256" key="5">
    <source>
        <dbReference type="ARBA" id="ARBA00035171"/>
    </source>
</evidence>
<name>A0A369BES5_9FIRM</name>
<accession>A0A369BES5</accession>
<dbReference type="GO" id="GO:0003735">
    <property type="term" value="F:structural constituent of ribosome"/>
    <property type="evidence" value="ECO:0007669"/>
    <property type="project" value="InterPro"/>
</dbReference>
<dbReference type="FunFam" id="2.30.30.790:FF:000001">
    <property type="entry name" value="50S ribosomal protein L19"/>
    <property type="match status" value="1"/>
</dbReference>